<evidence type="ECO:0000259" key="7">
    <source>
        <dbReference type="PROSITE" id="PS50165"/>
    </source>
</evidence>
<dbReference type="Proteomes" id="UP000229915">
    <property type="component" value="Unassembled WGS sequence"/>
</dbReference>
<dbReference type="FunFam" id="3.40.1440.10:FF:000001">
    <property type="entry name" value="UvrABC system protein C"/>
    <property type="match status" value="1"/>
</dbReference>
<dbReference type="InterPro" id="IPR001162">
    <property type="entry name" value="UvrC_RNase_H_dom"/>
</dbReference>
<dbReference type="InterPro" id="IPR047296">
    <property type="entry name" value="GIY-YIG_UvrC_Cho"/>
</dbReference>
<comment type="caution">
    <text evidence="8">The sequence shown here is derived from an EMBL/GenBank/DDBJ whole genome shotgun (WGS) entry which is preliminary data.</text>
</comment>
<evidence type="ECO:0000256" key="3">
    <source>
        <dbReference type="ARBA" id="ARBA00022769"/>
    </source>
</evidence>
<dbReference type="InterPro" id="IPR000305">
    <property type="entry name" value="GIY-YIG_endonuc"/>
</dbReference>
<dbReference type="AlphaFoldDB" id="A0A2M7TDZ4"/>
<dbReference type="InterPro" id="IPR038476">
    <property type="entry name" value="UvrC_RNase_H_dom_sf"/>
</dbReference>
<dbReference type="SMART" id="SM00465">
    <property type="entry name" value="GIYc"/>
    <property type="match status" value="1"/>
</dbReference>
<evidence type="ECO:0000256" key="5">
    <source>
        <dbReference type="ARBA" id="ARBA00023204"/>
    </source>
</evidence>
<dbReference type="InterPro" id="IPR035901">
    <property type="entry name" value="GIY-YIG_endonuc_sf"/>
</dbReference>
<dbReference type="Pfam" id="PF02151">
    <property type="entry name" value="UVR"/>
    <property type="match status" value="1"/>
</dbReference>
<dbReference type="Gene3D" id="3.40.1440.10">
    <property type="entry name" value="GIY-YIG endonuclease"/>
    <property type="match status" value="1"/>
</dbReference>
<keyword evidence="4" id="KW-0267">Excision nuclease</keyword>
<dbReference type="PANTHER" id="PTHR30562">
    <property type="entry name" value="UVRC/OXIDOREDUCTASE"/>
    <property type="match status" value="1"/>
</dbReference>
<evidence type="ECO:0000256" key="4">
    <source>
        <dbReference type="ARBA" id="ARBA00022881"/>
    </source>
</evidence>
<dbReference type="GO" id="GO:0009380">
    <property type="term" value="C:excinuclease repair complex"/>
    <property type="evidence" value="ECO:0007669"/>
    <property type="project" value="TreeGrafter"/>
</dbReference>
<keyword evidence="2" id="KW-0227">DNA damage</keyword>
<sequence length="439" mass="51068">MIKPAREIPENPGVYIFKDDKSEIIYIGKAKNLKNRVGSYFADPQILLPKTKKMVEVAKSLDFIKTESEIEALLLEADLVKRYKPKYNIELKDDKSYKYIKIYKEKFPKIESARNTTDKKAFHFGPFPRGEAVNEVLRYLRKVFGFRDCSTIKFNRYKKLNRGCLYYDIKLCPAPCIEAVSQKDYRDSISNLRQFLGGKKKLLIRKLTKKMENYSKVEKYEEARETRDLIGRIDYITQSFTEAKDFLINPNFVEDRGEEGIRDILKRVFDEEISYDFQKFRIEAYDISNIQGKLAVGSMVVFIGGVPNKNQYRKFKIKYKNSPDDFMMLREVLSRRFKKIEGGISDESFKETPDLILIDGGSPQLRALSEMIAKLPKNIKVIGLVKGEEKLVLPVGGEYRDVVLPKDSAGLKLMMRARDEAHRFAITYHRNRRSKVLLS</sequence>
<gene>
    <name evidence="8" type="ORF">COY33_00860</name>
</gene>
<keyword evidence="5" id="KW-0234">DNA repair</keyword>
<dbReference type="PROSITE" id="PS50165">
    <property type="entry name" value="UVRC"/>
    <property type="match status" value="1"/>
</dbReference>
<accession>A0A2M7TDZ4</accession>
<dbReference type="CDD" id="cd10434">
    <property type="entry name" value="GIY-YIG_UvrC_Cho"/>
    <property type="match status" value="1"/>
</dbReference>
<dbReference type="InterPro" id="IPR050066">
    <property type="entry name" value="UvrABC_protein_C"/>
</dbReference>
<keyword evidence="3" id="KW-0228">DNA excision</keyword>
<dbReference type="Gene3D" id="3.30.420.340">
    <property type="entry name" value="UvrC, RNAse H endonuclease domain"/>
    <property type="match status" value="1"/>
</dbReference>
<dbReference type="PANTHER" id="PTHR30562:SF1">
    <property type="entry name" value="UVRABC SYSTEM PROTEIN C"/>
    <property type="match status" value="1"/>
</dbReference>
<feature type="domain" description="UvrC family homology region profile" evidence="7">
    <location>
        <begin position="253"/>
        <end position="372"/>
    </location>
</feature>
<evidence type="ECO:0000256" key="2">
    <source>
        <dbReference type="ARBA" id="ARBA00022763"/>
    </source>
</evidence>
<dbReference type="GO" id="GO:0006289">
    <property type="term" value="P:nucleotide-excision repair"/>
    <property type="evidence" value="ECO:0007669"/>
    <property type="project" value="InterPro"/>
</dbReference>
<feature type="domain" description="GIY-YIG" evidence="6">
    <location>
        <begin position="10"/>
        <end position="89"/>
    </location>
</feature>
<dbReference type="GO" id="GO:0009381">
    <property type="term" value="F:excinuclease ABC activity"/>
    <property type="evidence" value="ECO:0007669"/>
    <property type="project" value="InterPro"/>
</dbReference>
<dbReference type="SUPFAM" id="SSF46600">
    <property type="entry name" value="C-terminal UvrC-binding domain of UvrB"/>
    <property type="match status" value="1"/>
</dbReference>
<evidence type="ECO:0000256" key="1">
    <source>
        <dbReference type="ARBA" id="ARBA00022490"/>
    </source>
</evidence>
<protein>
    <recommendedName>
        <fullName evidence="10">Excinuclease ABC subunit C</fullName>
    </recommendedName>
</protein>
<evidence type="ECO:0000313" key="9">
    <source>
        <dbReference type="Proteomes" id="UP000229915"/>
    </source>
</evidence>
<dbReference type="InterPro" id="IPR036876">
    <property type="entry name" value="UVR_dom_sf"/>
</dbReference>
<dbReference type="Pfam" id="PF08459">
    <property type="entry name" value="UvrC_RNaseH_dom"/>
    <property type="match status" value="1"/>
</dbReference>
<dbReference type="InterPro" id="IPR001943">
    <property type="entry name" value="UVR_dom"/>
</dbReference>
<dbReference type="Pfam" id="PF01541">
    <property type="entry name" value="GIY-YIG"/>
    <property type="match status" value="1"/>
</dbReference>
<evidence type="ECO:0000259" key="6">
    <source>
        <dbReference type="PROSITE" id="PS50164"/>
    </source>
</evidence>
<reference evidence="9" key="1">
    <citation type="submission" date="2017-09" db="EMBL/GenBank/DDBJ databases">
        <title>Depth-based differentiation of microbial function through sediment-hosted aquifers and enrichment of novel symbionts in the deep terrestrial subsurface.</title>
        <authorList>
            <person name="Probst A.J."/>
            <person name="Ladd B."/>
            <person name="Jarett J.K."/>
            <person name="Geller-Mcgrath D.E."/>
            <person name="Sieber C.M.K."/>
            <person name="Emerson J.B."/>
            <person name="Anantharaman K."/>
            <person name="Thomas B.C."/>
            <person name="Malmstrom R."/>
            <person name="Stieglmeier M."/>
            <person name="Klingl A."/>
            <person name="Woyke T."/>
            <person name="Ryan C.M."/>
            <person name="Banfield J.F."/>
        </authorList>
    </citation>
    <scope>NUCLEOTIDE SEQUENCE [LARGE SCALE GENOMIC DNA]</scope>
</reference>
<evidence type="ECO:0000313" key="8">
    <source>
        <dbReference type="EMBL" id="PIZ43809.1"/>
    </source>
</evidence>
<name>A0A2M7TDZ4_UNCKA</name>
<dbReference type="PROSITE" id="PS50164">
    <property type="entry name" value="GIY_YIG"/>
    <property type="match status" value="1"/>
</dbReference>
<proteinExistence type="predicted"/>
<organism evidence="8 9">
    <name type="scientific">candidate division WWE3 bacterium CG_4_10_14_0_2_um_filter_42_7</name>
    <dbReference type="NCBI Taxonomy" id="1975073"/>
    <lineage>
        <taxon>Bacteria</taxon>
        <taxon>Katanobacteria</taxon>
    </lineage>
</organism>
<dbReference type="EMBL" id="PFNK01000026">
    <property type="protein sequence ID" value="PIZ43809.1"/>
    <property type="molecule type" value="Genomic_DNA"/>
</dbReference>
<keyword evidence="1" id="KW-0963">Cytoplasm</keyword>
<evidence type="ECO:0008006" key="10">
    <source>
        <dbReference type="Google" id="ProtNLM"/>
    </source>
</evidence>
<dbReference type="SUPFAM" id="SSF82771">
    <property type="entry name" value="GIY-YIG endonuclease"/>
    <property type="match status" value="1"/>
</dbReference>